<proteinExistence type="predicted"/>
<gene>
    <name evidence="2" type="ORF">A3A79_02400</name>
</gene>
<dbReference type="SUPFAM" id="SSF143011">
    <property type="entry name" value="RelE-like"/>
    <property type="match status" value="1"/>
</dbReference>
<sequence>MNVTFLPRAEKDLRNLPKFDQIAVAQKIKLFSRPPISHEEKLSGFPNAYRVRVGTYRIVYRKSKTSIDIVTIAHRREVYKLLKNVLR</sequence>
<dbReference type="AlphaFoldDB" id="A0A1F6AH22"/>
<evidence type="ECO:0000256" key="1">
    <source>
        <dbReference type="ARBA" id="ARBA00022649"/>
    </source>
</evidence>
<dbReference type="EMBL" id="MFJV01000001">
    <property type="protein sequence ID" value="OGG24024.1"/>
    <property type="molecule type" value="Genomic_DNA"/>
</dbReference>
<reference evidence="2 3" key="1">
    <citation type="journal article" date="2016" name="Nat. Commun.">
        <title>Thousands of microbial genomes shed light on interconnected biogeochemical processes in an aquifer system.</title>
        <authorList>
            <person name="Anantharaman K."/>
            <person name="Brown C.T."/>
            <person name="Hug L.A."/>
            <person name="Sharon I."/>
            <person name="Castelle C.J."/>
            <person name="Probst A.J."/>
            <person name="Thomas B.C."/>
            <person name="Singh A."/>
            <person name="Wilkins M.J."/>
            <person name="Karaoz U."/>
            <person name="Brodie E.L."/>
            <person name="Williams K.H."/>
            <person name="Hubbard S.S."/>
            <person name="Banfield J.F."/>
        </authorList>
    </citation>
    <scope>NUCLEOTIDE SEQUENCE [LARGE SCALE GENOMIC DNA]</scope>
</reference>
<comment type="caution">
    <text evidence="2">The sequence shown here is derived from an EMBL/GenBank/DDBJ whole genome shotgun (WGS) entry which is preliminary data.</text>
</comment>
<dbReference type="Proteomes" id="UP000178759">
    <property type="component" value="Unassembled WGS sequence"/>
</dbReference>
<protein>
    <recommendedName>
        <fullName evidence="4">Addiction module antitoxin RelB</fullName>
    </recommendedName>
</protein>
<dbReference type="Gene3D" id="3.30.2310.20">
    <property type="entry name" value="RelE-like"/>
    <property type="match status" value="1"/>
</dbReference>
<evidence type="ECO:0000313" key="3">
    <source>
        <dbReference type="Proteomes" id="UP000178759"/>
    </source>
</evidence>
<dbReference type="STRING" id="1798392.A3A79_02400"/>
<keyword evidence="1" id="KW-1277">Toxin-antitoxin system</keyword>
<organism evidence="2 3">
    <name type="scientific">Candidatus Gottesmanbacteria bacterium RIFCSPLOWO2_01_FULL_43_11b</name>
    <dbReference type="NCBI Taxonomy" id="1798392"/>
    <lineage>
        <taxon>Bacteria</taxon>
        <taxon>Candidatus Gottesmaniibacteriota</taxon>
    </lineage>
</organism>
<name>A0A1F6AH22_9BACT</name>
<dbReference type="Pfam" id="PF05016">
    <property type="entry name" value="ParE_toxin"/>
    <property type="match status" value="1"/>
</dbReference>
<dbReference type="InterPro" id="IPR007712">
    <property type="entry name" value="RelE/ParE_toxin"/>
</dbReference>
<evidence type="ECO:0008006" key="4">
    <source>
        <dbReference type="Google" id="ProtNLM"/>
    </source>
</evidence>
<dbReference type="InterPro" id="IPR035093">
    <property type="entry name" value="RelE/ParE_toxin_dom_sf"/>
</dbReference>
<evidence type="ECO:0000313" key="2">
    <source>
        <dbReference type="EMBL" id="OGG24024.1"/>
    </source>
</evidence>
<accession>A0A1F6AH22</accession>